<dbReference type="STRING" id="1036808.A0A0C3DV51"/>
<dbReference type="GO" id="GO:0005524">
    <property type="term" value="F:ATP binding"/>
    <property type="evidence" value="ECO:0007669"/>
    <property type="project" value="InterPro"/>
</dbReference>
<dbReference type="InterPro" id="IPR011009">
    <property type="entry name" value="Kinase-like_dom_sf"/>
</dbReference>
<dbReference type="SUPFAM" id="SSF56112">
    <property type="entry name" value="Protein kinase-like (PK-like)"/>
    <property type="match status" value="1"/>
</dbReference>
<dbReference type="PROSITE" id="PS50011">
    <property type="entry name" value="PROTEIN_KINASE_DOM"/>
    <property type="match status" value="1"/>
</dbReference>
<dbReference type="Gene3D" id="1.10.510.10">
    <property type="entry name" value="Transferase(Phosphotransferase) domain 1"/>
    <property type="match status" value="1"/>
</dbReference>
<keyword evidence="3" id="KW-1185">Reference proteome</keyword>
<evidence type="ECO:0000259" key="1">
    <source>
        <dbReference type="PROSITE" id="PS50011"/>
    </source>
</evidence>
<dbReference type="PANTHER" id="PTHR44329">
    <property type="entry name" value="SERINE/THREONINE-PROTEIN KINASE TNNI3K-RELATED"/>
    <property type="match status" value="1"/>
</dbReference>
<evidence type="ECO:0000313" key="3">
    <source>
        <dbReference type="Proteomes" id="UP000053989"/>
    </source>
</evidence>
<dbReference type="GO" id="GO:0004674">
    <property type="term" value="F:protein serine/threonine kinase activity"/>
    <property type="evidence" value="ECO:0007669"/>
    <property type="project" value="TreeGrafter"/>
</dbReference>
<dbReference type="InterPro" id="IPR001245">
    <property type="entry name" value="Ser-Thr/Tyr_kinase_cat_dom"/>
</dbReference>
<reference evidence="2 3" key="1">
    <citation type="submission" date="2014-04" db="EMBL/GenBank/DDBJ databases">
        <authorList>
            <consortium name="DOE Joint Genome Institute"/>
            <person name="Kuo A."/>
            <person name="Kohler A."/>
            <person name="Nagy L.G."/>
            <person name="Floudas D."/>
            <person name="Copeland A."/>
            <person name="Barry K.W."/>
            <person name="Cichocki N."/>
            <person name="Veneault-Fourrey C."/>
            <person name="LaButti K."/>
            <person name="Lindquist E.A."/>
            <person name="Lipzen A."/>
            <person name="Lundell T."/>
            <person name="Morin E."/>
            <person name="Murat C."/>
            <person name="Sun H."/>
            <person name="Tunlid A."/>
            <person name="Henrissat B."/>
            <person name="Grigoriev I.V."/>
            <person name="Hibbett D.S."/>
            <person name="Martin F."/>
            <person name="Nordberg H.P."/>
            <person name="Cantor M.N."/>
            <person name="Hua S.X."/>
        </authorList>
    </citation>
    <scope>NUCLEOTIDE SEQUENCE [LARGE SCALE GENOMIC DNA]</scope>
    <source>
        <strain evidence="2 3">Foug A</strain>
    </source>
</reference>
<dbReference type="InterPro" id="IPR008266">
    <property type="entry name" value="Tyr_kinase_AS"/>
</dbReference>
<dbReference type="InterPro" id="IPR000719">
    <property type="entry name" value="Prot_kinase_dom"/>
</dbReference>
<gene>
    <name evidence="2" type="ORF">SCLCIDRAFT_23487</name>
</gene>
<dbReference type="Proteomes" id="UP000053989">
    <property type="component" value="Unassembled WGS sequence"/>
</dbReference>
<dbReference type="PROSITE" id="PS00109">
    <property type="entry name" value="PROTEIN_KINASE_TYR"/>
    <property type="match status" value="1"/>
</dbReference>
<proteinExistence type="predicted"/>
<dbReference type="Pfam" id="PF07714">
    <property type="entry name" value="PK_Tyr_Ser-Thr"/>
    <property type="match status" value="1"/>
</dbReference>
<dbReference type="InterPro" id="IPR051681">
    <property type="entry name" value="Ser/Thr_Kinases-Pseudokinases"/>
</dbReference>
<protein>
    <recommendedName>
        <fullName evidence="1">Protein kinase domain-containing protein</fullName>
    </recommendedName>
</protein>
<dbReference type="EMBL" id="KN822028">
    <property type="protein sequence ID" value="KIM64480.1"/>
    <property type="molecule type" value="Genomic_DNA"/>
</dbReference>
<dbReference type="AlphaFoldDB" id="A0A0C3DV51"/>
<dbReference type="HOGENOM" id="CLU_026937_0_0_1"/>
<dbReference type="OrthoDB" id="6718656at2759"/>
<dbReference type="InParanoid" id="A0A0C3DV51"/>
<name>A0A0C3DV51_9AGAM</name>
<reference evidence="3" key="2">
    <citation type="submission" date="2015-01" db="EMBL/GenBank/DDBJ databases">
        <title>Evolutionary Origins and Diversification of the Mycorrhizal Mutualists.</title>
        <authorList>
            <consortium name="DOE Joint Genome Institute"/>
            <consortium name="Mycorrhizal Genomics Consortium"/>
            <person name="Kohler A."/>
            <person name="Kuo A."/>
            <person name="Nagy L.G."/>
            <person name="Floudas D."/>
            <person name="Copeland A."/>
            <person name="Barry K.W."/>
            <person name="Cichocki N."/>
            <person name="Veneault-Fourrey C."/>
            <person name="LaButti K."/>
            <person name="Lindquist E.A."/>
            <person name="Lipzen A."/>
            <person name="Lundell T."/>
            <person name="Morin E."/>
            <person name="Murat C."/>
            <person name="Riley R."/>
            <person name="Ohm R."/>
            <person name="Sun H."/>
            <person name="Tunlid A."/>
            <person name="Henrissat B."/>
            <person name="Grigoriev I.V."/>
            <person name="Hibbett D.S."/>
            <person name="Martin F."/>
        </authorList>
    </citation>
    <scope>NUCLEOTIDE SEQUENCE [LARGE SCALE GENOMIC DNA]</scope>
    <source>
        <strain evidence="3">Foug A</strain>
    </source>
</reference>
<evidence type="ECO:0000313" key="2">
    <source>
        <dbReference type="EMBL" id="KIM64480.1"/>
    </source>
</evidence>
<accession>A0A0C3DV51</accession>
<organism evidence="2 3">
    <name type="scientific">Scleroderma citrinum Foug A</name>
    <dbReference type="NCBI Taxonomy" id="1036808"/>
    <lineage>
        <taxon>Eukaryota</taxon>
        <taxon>Fungi</taxon>
        <taxon>Dikarya</taxon>
        <taxon>Basidiomycota</taxon>
        <taxon>Agaricomycotina</taxon>
        <taxon>Agaricomycetes</taxon>
        <taxon>Agaricomycetidae</taxon>
        <taxon>Boletales</taxon>
        <taxon>Sclerodermatineae</taxon>
        <taxon>Sclerodermataceae</taxon>
        <taxon>Scleroderma</taxon>
    </lineage>
</organism>
<feature type="domain" description="Protein kinase" evidence="1">
    <location>
        <begin position="336"/>
        <end position="623"/>
    </location>
</feature>
<sequence>MPEQTNTVFQDFLMDALDEGCCAAVGTAEKAFIRLEVEVERILADLVCKLRSSPSGSARLLARQEVAISRRSRDQLLRYFVFLRYRNSKQYQLTVDALTRRAARGHHLGVNACDALNCVRRRAILSGYHAFLHHESLNMRNKHHFKDLDCWKFCQAEICLGVAVEGCQYVLPDTCFTSLDEDFGFDPSVSFLRSSWLPVTHIPHSSSAHLLFPVMPTVALYILGTQDTISCTTTRPTVYNDKGTTWIDVGLESMSDVHLRNASLLQRNPTHLYFSSLTSVVQTISSYDECRWIPEHLDYSRLKQRARQKSTLEKVTKTLLLKGSVLLIDLSDEVTKVGQDPVYHGGFSDVWKGIWTNSMGQSRVVALKFLRQYHNIAEDVREKLLRRLKTEVIAWHRLQHPNIAPLYGVIQSANSIAMVSPWCNNGTIMQYLERHDMELDRIELLLQVASGVSYLHNMKPVVVHGDLRGTNILISDAGNALITDFGLSSVMEEYSLTESRLWTAKLGTSVLAGSTRWMAPELILTIVEDDGMTPPITTASDVYSFACVCLEVATGQLPYAHRRDDRAVTIDIMRGVKPSRGVFTECKIPLTDLQKGTFGDILHWCWDAVPCLRPSMTEVKEVLAGVVGRCA</sequence>